<dbReference type="OrthoDB" id="9793111at2"/>
<dbReference type="NCBIfam" id="NF010626">
    <property type="entry name" value="PRK14019.1"/>
    <property type="match status" value="1"/>
</dbReference>
<feature type="domain" description="GTP cyclohydrolase II" evidence="15">
    <location>
        <begin position="211"/>
        <end position="360"/>
    </location>
</feature>
<evidence type="ECO:0000256" key="1">
    <source>
        <dbReference type="ARBA" id="ARBA00000141"/>
    </source>
</evidence>
<dbReference type="InterPro" id="IPR017945">
    <property type="entry name" value="DHBP_synth_RibB-like_a/b_dom"/>
</dbReference>
<evidence type="ECO:0000256" key="14">
    <source>
        <dbReference type="HAMAP-Rule" id="MF_00180"/>
    </source>
</evidence>
<dbReference type="NCBIfam" id="TIGR00506">
    <property type="entry name" value="ribB"/>
    <property type="match status" value="1"/>
</dbReference>
<keyword evidence="13 14" id="KW-0456">Lyase</keyword>
<evidence type="ECO:0000256" key="3">
    <source>
        <dbReference type="ARBA" id="ARBA00002284"/>
    </source>
</evidence>
<dbReference type="GO" id="GO:0008686">
    <property type="term" value="F:3,4-dihydroxy-2-butanone-4-phosphate synthase activity"/>
    <property type="evidence" value="ECO:0007669"/>
    <property type="project" value="UniProtKB-UniRule"/>
</dbReference>
<evidence type="ECO:0000256" key="11">
    <source>
        <dbReference type="ARBA" id="ARBA00022842"/>
    </source>
</evidence>
<comment type="similarity">
    <text evidence="6">In the C-terminal section; belongs to the GTP cyclohydrolase II family.</text>
</comment>
<evidence type="ECO:0000256" key="4">
    <source>
        <dbReference type="ARBA" id="ARBA00004904"/>
    </source>
</evidence>
<evidence type="ECO:0000256" key="13">
    <source>
        <dbReference type="ARBA" id="ARBA00023239"/>
    </source>
</evidence>
<evidence type="ECO:0000313" key="16">
    <source>
        <dbReference type="EMBL" id="AXK40281.1"/>
    </source>
</evidence>
<comment type="similarity">
    <text evidence="14">Belongs to the DHBP synthase family.</text>
</comment>
<evidence type="ECO:0000256" key="9">
    <source>
        <dbReference type="ARBA" id="ARBA00022619"/>
    </source>
</evidence>
<evidence type="ECO:0000256" key="12">
    <source>
        <dbReference type="ARBA" id="ARBA00023211"/>
    </source>
</evidence>
<dbReference type="HAMAP" id="MF_00180">
    <property type="entry name" value="RibB"/>
    <property type="match status" value="1"/>
</dbReference>
<feature type="binding site" evidence="14">
    <location>
        <position position="28"/>
    </location>
    <ligand>
        <name>Mg(2+)</name>
        <dbReference type="ChEBI" id="CHEBI:18420"/>
        <label>2</label>
    </ligand>
</feature>
<comment type="similarity">
    <text evidence="5">In the N-terminal section; belongs to the DHBP synthase family.</text>
</comment>
<evidence type="ECO:0000256" key="8">
    <source>
        <dbReference type="ARBA" id="ARBA00018836"/>
    </source>
</evidence>
<dbReference type="SUPFAM" id="SSF142695">
    <property type="entry name" value="RibA-like"/>
    <property type="match status" value="1"/>
</dbReference>
<keyword evidence="12 14" id="KW-0464">Manganese</keyword>
<evidence type="ECO:0000313" key="17">
    <source>
        <dbReference type="Proteomes" id="UP000254537"/>
    </source>
</evidence>
<evidence type="ECO:0000256" key="2">
    <source>
        <dbReference type="ARBA" id="ARBA00001936"/>
    </source>
</evidence>
<dbReference type="Pfam" id="PF00925">
    <property type="entry name" value="GTP_cyclohydro2"/>
    <property type="match status" value="1"/>
</dbReference>
<dbReference type="GO" id="GO:0003935">
    <property type="term" value="F:GTP cyclohydrolase II activity"/>
    <property type="evidence" value="ECO:0007669"/>
    <property type="project" value="TreeGrafter"/>
</dbReference>
<dbReference type="PANTHER" id="PTHR21327:SF34">
    <property type="entry name" value="3,4-DIHYDROXY-2-BUTANONE 4-PHOSPHATE SYNTHASE"/>
    <property type="match status" value="1"/>
</dbReference>
<dbReference type="RefSeq" id="WP_115434209.1">
    <property type="nucleotide sequence ID" value="NZ_CP031337.1"/>
</dbReference>
<keyword evidence="10 14" id="KW-0479">Metal-binding</keyword>
<dbReference type="KEGG" id="ccah:DWG20_13035"/>
<feature type="binding site" evidence="14">
    <location>
        <position position="32"/>
    </location>
    <ligand>
        <name>D-ribulose 5-phosphate</name>
        <dbReference type="ChEBI" id="CHEBI:58121"/>
    </ligand>
</feature>
<dbReference type="UniPathway" id="UPA00275">
    <property type="reaction ID" value="UER00399"/>
</dbReference>
<dbReference type="InterPro" id="IPR000422">
    <property type="entry name" value="DHBP_synthase_RibB"/>
</dbReference>
<sequence>MNISPIQDIIADIKAGKMVVLVDAEDRENEGDIVLAAEHATPETINFMAKYARGLICLTLSEARCKALNLPLMVTDNGTPHGTNFTVSIEAAEGVTTGISAADRARTVQAAVARNAKPTDIVMPGHIFPLKAQNGGVLMRAGHTEAGCDLAQLAGLEPASVICEIMNDDGTMARLPELLVFAEEHGLKVGTIADLIHYRSRTESLVEAVGSRPVYTPFGAFQLHVFRDVTTRATHLALVKGKPSVDKETLVRVHEPLSVMDLIDPTGQGHSWTLPNALEEIEEAGCGVVVLLHRTESGEDLLARALPDASDETNRPKWDSKTFGLGAQMLKSLGVGKMKLMASPTPLGGLAGFGLEVTGFCQPEHVHVEIG</sequence>
<dbReference type="GO" id="GO:0009231">
    <property type="term" value="P:riboflavin biosynthetic process"/>
    <property type="evidence" value="ECO:0007669"/>
    <property type="project" value="UniProtKB-UniRule"/>
</dbReference>
<feature type="site" description="Essential for catalytic activity" evidence="14">
    <location>
        <position position="164"/>
    </location>
</feature>
<dbReference type="PANTHER" id="PTHR21327">
    <property type="entry name" value="GTP CYCLOHYDROLASE II-RELATED"/>
    <property type="match status" value="1"/>
</dbReference>
<proteinExistence type="inferred from homology"/>
<dbReference type="FunFam" id="3.90.870.10:FF:000001">
    <property type="entry name" value="Riboflavin biosynthesis protein RibBA"/>
    <property type="match status" value="1"/>
</dbReference>
<dbReference type="EMBL" id="CP031337">
    <property type="protein sequence ID" value="AXK40281.1"/>
    <property type="molecule type" value="Genomic_DNA"/>
</dbReference>
<comment type="subunit">
    <text evidence="14">Homodimer.</text>
</comment>
<dbReference type="SUPFAM" id="SSF55821">
    <property type="entry name" value="YrdC/RibB"/>
    <property type="match status" value="1"/>
</dbReference>
<keyword evidence="9 14" id="KW-0686">Riboflavin biosynthesis</keyword>
<dbReference type="GO" id="GO:0005829">
    <property type="term" value="C:cytosol"/>
    <property type="evidence" value="ECO:0007669"/>
    <property type="project" value="TreeGrafter"/>
</dbReference>
<feature type="binding site" evidence="14">
    <location>
        <begin position="27"/>
        <end position="28"/>
    </location>
    <ligand>
        <name>D-ribulose 5-phosphate</name>
        <dbReference type="ChEBI" id="CHEBI:58121"/>
    </ligand>
</feature>
<name>A0A345Y8M9_9NEIS</name>
<dbReference type="PIRSF" id="PIRSF001259">
    <property type="entry name" value="RibA"/>
    <property type="match status" value="1"/>
</dbReference>
<feature type="binding site" evidence="14">
    <location>
        <position position="28"/>
    </location>
    <ligand>
        <name>Mg(2+)</name>
        <dbReference type="ChEBI" id="CHEBI:18420"/>
        <label>1</label>
    </ligand>
</feature>
<dbReference type="Gene3D" id="3.40.50.10990">
    <property type="entry name" value="GTP cyclohydrolase II"/>
    <property type="match status" value="1"/>
</dbReference>
<comment type="pathway">
    <text evidence="4 14">Cofactor biosynthesis; riboflavin biosynthesis; 2-hydroxy-3-oxobutyl phosphate from D-ribulose 5-phosphate: step 1/1.</text>
</comment>
<evidence type="ECO:0000256" key="7">
    <source>
        <dbReference type="ARBA" id="ARBA00012153"/>
    </source>
</evidence>
<dbReference type="InterPro" id="IPR032677">
    <property type="entry name" value="GTP_cyclohydro_II"/>
</dbReference>
<organism evidence="16 17">
    <name type="scientific">Crenobacter cavernae</name>
    <dbReference type="NCBI Taxonomy" id="2290923"/>
    <lineage>
        <taxon>Bacteria</taxon>
        <taxon>Pseudomonadati</taxon>
        <taxon>Pseudomonadota</taxon>
        <taxon>Betaproteobacteria</taxon>
        <taxon>Neisseriales</taxon>
        <taxon>Neisseriaceae</taxon>
        <taxon>Crenobacter</taxon>
    </lineage>
</organism>
<reference evidence="16 17" key="1">
    <citation type="submission" date="2018-07" db="EMBL/GenBank/DDBJ databases">
        <title>Crenobacter cavernae sp. nov., isolated from a karst cave.</title>
        <authorList>
            <person name="Zhu H."/>
        </authorList>
    </citation>
    <scope>NUCLEOTIDE SEQUENCE [LARGE SCALE GENOMIC DNA]</scope>
    <source>
        <strain evidence="16 17">K1W11S-77</strain>
    </source>
</reference>
<dbReference type="AlphaFoldDB" id="A0A345Y8M9"/>
<gene>
    <name evidence="14 16" type="primary">ribB</name>
    <name evidence="16" type="ORF">DWG20_13035</name>
</gene>
<evidence type="ECO:0000259" key="15">
    <source>
        <dbReference type="Pfam" id="PF00925"/>
    </source>
</evidence>
<dbReference type="Gene3D" id="3.90.870.10">
    <property type="entry name" value="DHBP synthase"/>
    <property type="match status" value="1"/>
</dbReference>
<protein>
    <recommendedName>
        <fullName evidence="8 14">3,4-dihydroxy-2-butanone 4-phosphate synthase</fullName>
        <shortName evidence="14">DHBP synthase</shortName>
        <ecNumber evidence="7 14">4.1.99.12</ecNumber>
    </recommendedName>
</protein>
<feature type="site" description="Essential for catalytic activity" evidence="14">
    <location>
        <position position="126"/>
    </location>
</feature>
<dbReference type="EC" id="4.1.99.12" evidence="7 14"/>
<feature type="binding site" evidence="14">
    <location>
        <position position="143"/>
    </location>
    <ligand>
        <name>Mg(2+)</name>
        <dbReference type="ChEBI" id="CHEBI:18420"/>
        <label>2</label>
    </ligand>
</feature>
<feature type="binding site" evidence="14">
    <location>
        <begin position="140"/>
        <end position="144"/>
    </location>
    <ligand>
        <name>D-ribulose 5-phosphate</name>
        <dbReference type="ChEBI" id="CHEBI:58121"/>
    </ligand>
</feature>
<keyword evidence="11 14" id="KW-0460">Magnesium</keyword>
<comment type="function">
    <text evidence="3 14">Catalyzes the conversion of D-ribulose 5-phosphate to formate and 3,4-dihydroxy-2-butanone 4-phosphate.</text>
</comment>
<comment type="cofactor">
    <cofactor evidence="2">
        <name>Mn(2+)</name>
        <dbReference type="ChEBI" id="CHEBI:29035"/>
    </cofactor>
</comment>
<evidence type="ECO:0000256" key="5">
    <source>
        <dbReference type="ARBA" id="ARBA00005520"/>
    </source>
</evidence>
<comment type="cofactor">
    <cofactor evidence="14">
        <name>Mg(2+)</name>
        <dbReference type="ChEBI" id="CHEBI:18420"/>
    </cofactor>
    <cofactor evidence="14">
        <name>Mn(2+)</name>
        <dbReference type="ChEBI" id="CHEBI:29035"/>
    </cofactor>
    <text evidence="14">Binds 2 divalent metal cations per subunit. Magnesium or manganese.</text>
</comment>
<comment type="catalytic activity">
    <reaction evidence="1 14">
        <text>D-ribulose 5-phosphate = (2S)-2-hydroxy-3-oxobutyl phosphate + formate + H(+)</text>
        <dbReference type="Rhea" id="RHEA:18457"/>
        <dbReference type="ChEBI" id="CHEBI:15378"/>
        <dbReference type="ChEBI" id="CHEBI:15740"/>
        <dbReference type="ChEBI" id="CHEBI:58121"/>
        <dbReference type="ChEBI" id="CHEBI:58830"/>
        <dbReference type="EC" id="4.1.99.12"/>
    </reaction>
</comment>
<evidence type="ECO:0000256" key="10">
    <source>
        <dbReference type="ARBA" id="ARBA00022723"/>
    </source>
</evidence>
<dbReference type="GO" id="GO:0030145">
    <property type="term" value="F:manganese ion binding"/>
    <property type="evidence" value="ECO:0007669"/>
    <property type="project" value="UniProtKB-UniRule"/>
</dbReference>
<dbReference type="Proteomes" id="UP000254537">
    <property type="component" value="Chromosome"/>
</dbReference>
<accession>A0A345Y8M9</accession>
<dbReference type="Pfam" id="PF00926">
    <property type="entry name" value="DHBP_synthase"/>
    <property type="match status" value="1"/>
</dbReference>
<dbReference type="GO" id="GO:0000287">
    <property type="term" value="F:magnesium ion binding"/>
    <property type="evidence" value="ECO:0007669"/>
    <property type="project" value="UniProtKB-UniRule"/>
</dbReference>
<evidence type="ECO:0000256" key="6">
    <source>
        <dbReference type="ARBA" id="ARBA00008976"/>
    </source>
</evidence>
<dbReference type="InterPro" id="IPR036144">
    <property type="entry name" value="RibA-like_sf"/>
</dbReference>